<dbReference type="InterPro" id="IPR003494">
    <property type="entry name" value="SHS2_FtsA"/>
</dbReference>
<dbReference type="InterPro" id="IPR050696">
    <property type="entry name" value="FtsA/MreB"/>
</dbReference>
<dbReference type="Pfam" id="PF14450">
    <property type="entry name" value="FtsA"/>
    <property type="match status" value="1"/>
</dbReference>
<dbReference type="CDD" id="cd24048">
    <property type="entry name" value="ASKHA_NBD_FtsA"/>
    <property type="match status" value="1"/>
</dbReference>
<dbReference type="Pfam" id="PF02491">
    <property type="entry name" value="SHS2_FTSA"/>
    <property type="match status" value="1"/>
</dbReference>
<dbReference type="PIRSF" id="PIRSF003101">
    <property type="entry name" value="FtsA"/>
    <property type="match status" value="1"/>
</dbReference>
<dbReference type="AlphaFoldDB" id="A0A0D1C000"/>
<comment type="caution">
    <text evidence="8">The sequence shown here is derived from an EMBL/GenBank/DDBJ whole genome shotgun (WGS) entry which is preliminary data.</text>
</comment>
<accession>A0A0D1C000</accession>
<dbReference type="Proteomes" id="UP000032250">
    <property type="component" value="Unassembled WGS sequence"/>
</dbReference>
<dbReference type="InterPro" id="IPR043129">
    <property type="entry name" value="ATPase_NBD"/>
</dbReference>
<evidence type="ECO:0000256" key="1">
    <source>
        <dbReference type="ARBA" id="ARBA00022475"/>
    </source>
</evidence>
<organism evidence="8 9">
    <name type="scientific">Clostridium botulinum B2 450</name>
    <dbReference type="NCBI Taxonomy" id="1379739"/>
    <lineage>
        <taxon>Bacteria</taxon>
        <taxon>Bacillati</taxon>
        <taxon>Bacillota</taxon>
        <taxon>Clostridia</taxon>
        <taxon>Eubacteriales</taxon>
        <taxon>Clostridiaceae</taxon>
        <taxon>Clostridium</taxon>
    </lineage>
</organism>
<comment type="similarity">
    <text evidence="5 6">Belongs to the FtsA/MreB family.</text>
</comment>
<evidence type="ECO:0000313" key="8">
    <source>
        <dbReference type="EMBL" id="KIS24361.1"/>
    </source>
</evidence>
<evidence type="ECO:0000256" key="5">
    <source>
        <dbReference type="HAMAP-Rule" id="MF_02033"/>
    </source>
</evidence>
<comment type="function">
    <text evidence="5 6">Cell division protein that is involved in the assembly of the Z ring. May serve as a membrane anchor for the Z ring.</text>
</comment>
<dbReference type="Gene3D" id="3.30.420.40">
    <property type="match status" value="2"/>
</dbReference>
<sequence length="417" mass="45441">MEDYVIGVDIGSSKVCAAAGKRDKYGQAKIIGVTSAECHGMKNGIIIDIDSTAESITNCITRLESIVDTNIKNFYISLPGRIGTLISSQGMVAISSDDNEITKKDVNRVKRATQIINVPNDKEIVDIIPKEYIVDGYSNIKDPIGMSGNRMELDAYLVLAETTIVNNLLKTVQKAGYNILGVVFAPMADAKAALKEEEMNQGSALVNVGADSMDISIYKDGILTKTDNISIGGNSITNDISICLKIPFSEAEKLKIKYGVIGKNNLDLEGQIKVNIGYNNDITINPETLTKVVEARVEELLILIQKKLKESGQFQDISNIVIVGGGLSLIKGIEEFGKYIFNKSFRIGSPEYVGAANPIYVSSVGVVKNLITPMKIQNANLKNKEAAITKEDTSHYKVENEGKGVLLKIKEFLTEFF</sequence>
<keyword evidence="2 5" id="KW-0132">Cell division</keyword>
<dbReference type="SUPFAM" id="SSF53067">
    <property type="entry name" value="Actin-like ATPase domain"/>
    <property type="match status" value="2"/>
</dbReference>
<name>A0A0D1C000_CLOBO</name>
<dbReference type="HAMAP" id="MF_02033">
    <property type="entry name" value="FtsA"/>
    <property type="match status" value="1"/>
</dbReference>
<keyword evidence="4 5" id="KW-0131">Cell cycle</keyword>
<dbReference type="EMBL" id="JXSU01000007">
    <property type="protein sequence ID" value="KIS24361.1"/>
    <property type="molecule type" value="Genomic_DNA"/>
</dbReference>
<dbReference type="HOGENOM" id="CLU_037850_3_2_9"/>
<evidence type="ECO:0000256" key="4">
    <source>
        <dbReference type="ARBA" id="ARBA00023306"/>
    </source>
</evidence>
<evidence type="ECO:0000256" key="6">
    <source>
        <dbReference type="PIRNR" id="PIRNR003101"/>
    </source>
</evidence>
<keyword evidence="3 5" id="KW-0472">Membrane</keyword>
<dbReference type="OrthoDB" id="9768127at2"/>
<dbReference type="PANTHER" id="PTHR32432">
    <property type="entry name" value="CELL DIVISION PROTEIN FTSA-RELATED"/>
    <property type="match status" value="1"/>
</dbReference>
<dbReference type="PANTHER" id="PTHR32432:SF4">
    <property type="entry name" value="CELL DIVISION PROTEIN FTSA"/>
    <property type="match status" value="1"/>
</dbReference>
<dbReference type="GO" id="GO:0043093">
    <property type="term" value="P:FtsZ-dependent cytokinesis"/>
    <property type="evidence" value="ECO:0007669"/>
    <property type="project" value="UniProtKB-UniRule"/>
</dbReference>
<comment type="subcellular location">
    <subcellularLocation>
        <location evidence="5">Cell membrane</location>
        <topology evidence="5">Peripheral membrane protein</topology>
        <orientation evidence="5">Cytoplasmic side</orientation>
    </subcellularLocation>
    <text evidence="5">Localizes to the Z ring in an FtsZ-dependent manner. Targeted to the membrane through a conserved C-terminal amphipathic helix.</text>
</comment>
<dbReference type="PATRIC" id="fig|1379739.3.peg.2889"/>
<evidence type="ECO:0000259" key="7">
    <source>
        <dbReference type="SMART" id="SM00842"/>
    </source>
</evidence>
<dbReference type="Gene3D" id="3.30.1490.110">
    <property type="match status" value="1"/>
</dbReference>
<proteinExistence type="inferred from homology"/>
<evidence type="ECO:0000256" key="2">
    <source>
        <dbReference type="ARBA" id="ARBA00022618"/>
    </source>
</evidence>
<feature type="domain" description="SHS2" evidence="7">
    <location>
        <begin position="5"/>
        <end position="193"/>
    </location>
</feature>
<dbReference type="SMART" id="SM00842">
    <property type="entry name" value="FtsA"/>
    <property type="match status" value="1"/>
</dbReference>
<evidence type="ECO:0000256" key="3">
    <source>
        <dbReference type="ARBA" id="ARBA00023136"/>
    </source>
</evidence>
<keyword evidence="1 5" id="KW-1003">Cell membrane</keyword>
<dbReference type="RefSeq" id="WP_042384637.1">
    <property type="nucleotide sequence ID" value="NZ_JXSU01000007.1"/>
</dbReference>
<gene>
    <name evidence="5" type="primary">ftsA</name>
    <name evidence="8" type="ORF">N495_12530</name>
</gene>
<dbReference type="NCBIfam" id="TIGR01174">
    <property type="entry name" value="ftsA"/>
    <property type="match status" value="1"/>
</dbReference>
<reference evidence="8 9" key="1">
    <citation type="submission" date="2014-06" db="EMBL/GenBank/DDBJ databases">
        <title>Genome characterization of distinct group I Clostridium botulinum lineages.</title>
        <authorList>
            <person name="Giordani F."/>
            <person name="Anselmo A."/>
            <person name="Fillo S."/>
            <person name="Palozzi A.M."/>
            <person name="Fortunato A."/>
            <person name="Gentile B."/>
            <person name="Ciammaruconi A."/>
            <person name="Anniballi F."/>
            <person name="De Medici D."/>
            <person name="Lista F."/>
        </authorList>
    </citation>
    <scope>NUCLEOTIDE SEQUENCE [LARGE SCALE GENOMIC DNA]</scope>
    <source>
        <strain evidence="8 9">B2 450</strain>
    </source>
</reference>
<protein>
    <recommendedName>
        <fullName evidence="5 6">Cell division protein FtsA</fullName>
    </recommendedName>
</protein>
<dbReference type="InterPro" id="IPR020823">
    <property type="entry name" value="Cell_div_FtsA"/>
</dbReference>
<dbReference type="GO" id="GO:0032153">
    <property type="term" value="C:cell division site"/>
    <property type="evidence" value="ECO:0007669"/>
    <property type="project" value="UniProtKB-UniRule"/>
</dbReference>
<evidence type="ECO:0000313" key="9">
    <source>
        <dbReference type="Proteomes" id="UP000032250"/>
    </source>
</evidence>
<comment type="subunit">
    <text evidence="5">Self-interacts. Interacts with FtsZ.</text>
</comment>
<dbReference type="GO" id="GO:0009898">
    <property type="term" value="C:cytoplasmic side of plasma membrane"/>
    <property type="evidence" value="ECO:0007669"/>
    <property type="project" value="UniProtKB-UniRule"/>
</dbReference>